<reference evidence="2" key="1">
    <citation type="submission" date="2016-05" db="EMBL/GenBank/DDBJ databases">
        <title>Draft genome of Corynebacterium afermentans subsp. afermentans LCDC 88199T.</title>
        <authorList>
            <person name="Bernier A.-M."/>
            <person name="Bernard K."/>
        </authorList>
    </citation>
    <scope>NUCLEOTIDE SEQUENCE [LARGE SCALE GENOMIC DNA]</scope>
    <source>
        <strain evidence="2">NML120819</strain>
    </source>
</reference>
<gene>
    <name evidence="1" type="ORF">A7P89_09480</name>
</gene>
<comment type="caution">
    <text evidence="1">The sequence shown here is derived from an EMBL/GenBank/DDBJ whole genome shotgun (WGS) entry which is preliminary data.</text>
</comment>
<protein>
    <submittedName>
        <fullName evidence="1">Sulfate transporter</fullName>
    </submittedName>
</protein>
<evidence type="ECO:0000313" key="1">
    <source>
        <dbReference type="EMBL" id="OAM20561.1"/>
    </source>
</evidence>
<evidence type="ECO:0000313" key="2">
    <source>
        <dbReference type="Proteomes" id="UP000078103"/>
    </source>
</evidence>
<dbReference type="Proteomes" id="UP000078103">
    <property type="component" value="Unassembled WGS sequence"/>
</dbReference>
<accession>A0A1A9RKK2</accession>
<organism evidence="1 2">
    <name type="scientific">Eikenella corrodens</name>
    <dbReference type="NCBI Taxonomy" id="539"/>
    <lineage>
        <taxon>Bacteria</taxon>
        <taxon>Pseudomonadati</taxon>
        <taxon>Pseudomonadota</taxon>
        <taxon>Betaproteobacteria</taxon>
        <taxon>Neisseriales</taxon>
        <taxon>Neisseriaceae</taxon>
        <taxon>Eikenella</taxon>
    </lineage>
</organism>
<proteinExistence type="predicted"/>
<dbReference type="EMBL" id="LXSH01000027">
    <property type="protein sequence ID" value="OAM20561.1"/>
    <property type="molecule type" value="Genomic_DNA"/>
</dbReference>
<sequence>MEGMKMSQIDMSQYKKDARGNLVPIDNIREIDLLRDELVMEIVGKAQAVAEQLADYKRGAMDDINAFVQLSAERFGVELGGKKKGNLTLHSFDGRYRVQYAVQDTLSFDEGLQAAKALIDEALHDMLAGVTDADVWTIVQAAFATDKEGNISTGKVLGLRRLKISHPKWQQAMDAVADSLQILTSKAYVRVYRRDDEGDYKLMNLDIAKV</sequence>
<name>A0A1A9RKK2_EIKCO</name>
<dbReference type="InterPro" id="IPR021505">
    <property type="entry name" value="Phage_B3_Orf6"/>
</dbReference>
<dbReference type="AlphaFoldDB" id="A0A1A9RKK2"/>
<dbReference type="Pfam" id="PF11363">
    <property type="entry name" value="DUF3164"/>
    <property type="match status" value="1"/>
</dbReference>